<feature type="compositionally biased region" description="Polar residues" evidence="1">
    <location>
        <begin position="69"/>
        <end position="80"/>
    </location>
</feature>
<organism evidence="2 3">
    <name type="scientific">Dissophora globulifera</name>
    <dbReference type="NCBI Taxonomy" id="979702"/>
    <lineage>
        <taxon>Eukaryota</taxon>
        <taxon>Fungi</taxon>
        <taxon>Fungi incertae sedis</taxon>
        <taxon>Mucoromycota</taxon>
        <taxon>Mortierellomycotina</taxon>
        <taxon>Mortierellomycetes</taxon>
        <taxon>Mortierellales</taxon>
        <taxon>Mortierellaceae</taxon>
        <taxon>Dissophora</taxon>
    </lineage>
</organism>
<protein>
    <submittedName>
        <fullName evidence="2">Uncharacterized protein</fullName>
    </submittedName>
</protein>
<sequence length="405" mass="42783">MSTNQKAKGGAAVHSGGMRAEAKKTKVVFKNVLDTPFNIPWPEVSAGDNAIVLDTLCELVKPIREYHHTQSTMDSQNTSAKTKKMSKRAMKNKRGASRPDPALASTDHDRNLTVTVAATTTVKTAATVTATVSTSTSTLTSTPASQESASTAPSSTAITAPSPPPPAILDSLIIGINAVTKALERSIRDLTAHSPPRAVFLCKGDLAPAHLYTHLGTMVAMLPGTVVFPLLRGSERKLSEALGMQAVGAVAIKAGTDESMGLFMILERMVEPVTVSWLPKAKPLMAVQSKTLKSASATTATTKETESTTVAATSESTTLATTTPIPATWIATNIKSVKSTMPIVTKTPKATPIAAATDNSAKGKQKQQQQQTQKQQKQQQGQEGGKKRASEDLQQDRKGKTMKTA</sequence>
<feature type="region of interest" description="Disordered" evidence="1">
    <location>
        <begin position="68"/>
        <end position="109"/>
    </location>
</feature>
<evidence type="ECO:0000313" key="2">
    <source>
        <dbReference type="EMBL" id="KAG0315400.1"/>
    </source>
</evidence>
<feature type="compositionally biased region" description="Basic and acidic residues" evidence="1">
    <location>
        <begin position="384"/>
        <end position="399"/>
    </location>
</feature>
<dbReference type="GO" id="GO:0004526">
    <property type="term" value="F:ribonuclease P activity"/>
    <property type="evidence" value="ECO:0007669"/>
    <property type="project" value="TreeGrafter"/>
</dbReference>
<accession>A0A9P6R9P6</accession>
<dbReference type="GO" id="GO:0008033">
    <property type="term" value="P:tRNA processing"/>
    <property type="evidence" value="ECO:0007669"/>
    <property type="project" value="InterPro"/>
</dbReference>
<dbReference type="Proteomes" id="UP000738325">
    <property type="component" value="Unassembled WGS sequence"/>
</dbReference>
<gene>
    <name evidence="2" type="ORF">BGZ99_007486</name>
</gene>
<dbReference type="InterPro" id="IPR013241">
    <property type="entry name" value="RNase_P_Pop3"/>
</dbReference>
<feature type="compositionally biased region" description="Basic residues" evidence="1">
    <location>
        <begin position="81"/>
        <end position="96"/>
    </location>
</feature>
<evidence type="ECO:0000313" key="3">
    <source>
        <dbReference type="Proteomes" id="UP000738325"/>
    </source>
</evidence>
<feature type="region of interest" description="Disordered" evidence="1">
    <location>
        <begin position="355"/>
        <end position="405"/>
    </location>
</feature>
<feature type="compositionally biased region" description="Low complexity" evidence="1">
    <location>
        <begin position="130"/>
        <end position="160"/>
    </location>
</feature>
<dbReference type="GO" id="GO:0006364">
    <property type="term" value="P:rRNA processing"/>
    <property type="evidence" value="ECO:0007669"/>
    <property type="project" value="InterPro"/>
</dbReference>
<dbReference type="PANTHER" id="PTHR28272:SF1">
    <property type="entry name" value="RIBONUCLEASES P_MRP PROTEIN SUBUNIT POP3"/>
    <property type="match status" value="1"/>
</dbReference>
<name>A0A9P6R9P6_9FUNG</name>
<reference evidence="2" key="1">
    <citation type="journal article" date="2020" name="Fungal Divers.">
        <title>Resolving the Mortierellaceae phylogeny through synthesis of multi-gene phylogenetics and phylogenomics.</title>
        <authorList>
            <person name="Vandepol N."/>
            <person name="Liber J."/>
            <person name="Desiro A."/>
            <person name="Na H."/>
            <person name="Kennedy M."/>
            <person name="Barry K."/>
            <person name="Grigoriev I.V."/>
            <person name="Miller A.N."/>
            <person name="O'Donnell K."/>
            <person name="Stajich J.E."/>
            <person name="Bonito G."/>
        </authorList>
    </citation>
    <scope>NUCLEOTIDE SEQUENCE</scope>
    <source>
        <strain evidence="2">REB-010B</strain>
    </source>
</reference>
<dbReference type="GO" id="GO:0005655">
    <property type="term" value="C:nucleolar ribonuclease P complex"/>
    <property type="evidence" value="ECO:0007669"/>
    <property type="project" value="TreeGrafter"/>
</dbReference>
<dbReference type="GO" id="GO:0034965">
    <property type="term" value="P:intronic box C/D snoRNA processing"/>
    <property type="evidence" value="ECO:0007669"/>
    <property type="project" value="TreeGrafter"/>
</dbReference>
<dbReference type="OrthoDB" id="20109at2759"/>
<keyword evidence="3" id="KW-1185">Reference proteome</keyword>
<dbReference type="Pfam" id="PF08228">
    <property type="entry name" value="RNase_P_pop3"/>
    <property type="match status" value="1"/>
</dbReference>
<dbReference type="PANTHER" id="PTHR28272">
    <property type="entry name" value="RIBONUCLEASES P/MRP PROTEIN SUBUNIT POP3"/>
    <property type="match status" value="1"/>
</dbReference>
<feature type="compositionally biased region" description="Low complexity" evidence="1">
    <location>
        <begin position="366"/>
        <end position="381"/>
    </location>
</feature>
<evidence type="ECO:0000256" key="1">
    <source>
        <dbReference type="SAM" id="MobiDB-lite"/>
    </source>
</evidence>
<proteinExistence type="predicted"/>
<comment type="caution">
    <text evidence="2">The sequence shown here is derived from an EMBL/GenBank/DDBJ whole genome shotgun (WGS) entry which is preliminary data.</text>
</comment>
<feature type="region of interest" description="Disordered" evidence="1">
    <location>
        <begin position="292"/>
        <end position="317"/>
    </location>
</feature>
<feature type="region of interest" description="Disordered" evidence="1">
    <location>
        <begin position="130"/>
        <end position="162"/>
    </location>
</feature>
<dbReference type="GO" id="GO:0000171">
    <property type="term" value="F:ribonuclease MRP activity"/>
    <property type="evidence" value="ECO:0007669"/>
    <property type="project" value="TreeGrafter"/>
</dbReference>
<dbReference type="EMBL" id="JAAAIP010000541">
    <property type="protein sequence ID" value="KAG0315400.1"/>
    <property type="molecule type" value="Genomic_DNA"/>
</dbReference>
<dbReference type="GO" id="GO:0000172">
    <property type="term" value="C:ribonuclease MRP complex"/>
    <property type="evidence" value="ECO:0007669"/>
    <property type="project" value="TreeGrafter"/>
</dbReference>
<dbReference type="GO" id="GO:0005829">
    <property type="term" value="C:cytosol"/>
    <property type="evidence" value="ECO:0007669"/>
    <property type="project" value="TreeGrafter"/>
</dbReference>
<dbReference type="AlphaFoldDB" id="A0A9P6R9P6"/>